<dbReference type="Proteomes" id="UP000324800">
    <property type="component" value="Unassembled WGS sequence"/>
</dbReference>
<comment type="caution">
    <text evidence="2">The sequence shown here is derived from an EMBL/GenBank/DDBJ whole genome shotgun (WGS) entry which is preliminary data.</text>
</comment>
<dbReference type="GO" id="GO:0006537">
    <property type="term" value="P:glutamate biosynthetic process"/>
    <property type="evidence" value="ECO:0007669"/>
    <property type="project" value="TreeGrafter"/>
</dbReference>
<dbReference type="Pfam" id="PF00208">
    <property type="entry name" value="ELFV_dehydrog"/>
    <property type="match status" value="1"/>
</dbReference>
<proteinExistence type="predicted"/>
<dbReference type="PANTHER" id="PTHR43571">
    <property type="entry name" value="NADP-SPECIFIC GLUTAMATE DEHYDROGENASE 1-RELATED"/>
    <property type="match status" value="1"/>
</dbReference>
<gene>
    <name evidence="2" type="ORF">EZS28_016340</name>
</gene>
<dbReference type="SUPFAM" id="SSF51735">
    <property type="entry name" value="NAD(P)-binding Rossmann-fold domains"/>
    <property type="match status" value="1"/>
</dbReference>
<evidence type="ECO:0000313" key="3">
    <source>
        <dbReference type="Proteomes" id="UP000324800"/>
    </source>
</evidence>
<dbReference type="OrthoDB" id="6718861at2759"/>
<dbReference type="InterPro" id="IPR050724">
    <property type="entry name" value="Glu_Leu_Phe_Val_DH"/>
</dbReference>
<dbReference type="PANTHER" id="PTHR43571:SF1">
    <property type="entry name" value="NADP-SPECIFIC GLUTAMATE DEHYDROGENASE 1-RELATED"/>
    <property type="match status" value="1"/>
</dbReference>
<dbReference type="GO" id="GO:0005829">
    <property type="term" value="C:cytosol"/>
    <property type="evidence" value="ECO:0007669"/>
    <property type="project" value="TreeGrafter"/>
</dbReference>
<evidence type="ECO:0000259" key="1">
    <source>
        <dbReference type="Pfam" id="PF00208"/>
    </source>
</evidence>
<sequence>MFANQKAIALGGKEVAMSDSNEYINDSKGINLDIIKKIKIAECRRIKDYASQVLGTKYEDGCSKIWNDKCDIALPCATQNELYDEFCQIIN</sequence>
<dbReference type="Gene3D" id="3.40.50.720">
    <property type="entry name" value="NAD(P)-binding Rossmann-like Domain"/>
    <property type="match status" value="1"/>
</dbReference>
<dbReference type="GO" id="GO:0004354">
    <property type="term" value="F:glutamate dehydrogenase (NADP+) activity"/>
    <property type="evidence" value="ECO:0007669"/>
    <property type="project" value="TreeGrafter"/>
</dbReference>
<dbReference type="InterPro" id="IPR006096">
    <property type="entry name" value="Glu/Leu/Phe/Val/Trp_DH_C"/>
</dbReference>
<accession>A0A5J4VZX7</accession>
<organism evidence="2 3">
    <name type="scientific">Streblomastix strix</name>
    <dbReference type="NCBI Taxonomy" id="222440"/>
    <lineage>
        <taxon>Eukaryota</taxon>
        <taxon>Metamonada</taxon>
        <taxon>Preaxostyla</taxon>
        <taxon>Oxymonadida</taxon>
        <taxon>Streblomastigidae</taxon>
        <taxon>Streblomastix</taxon>
    </lineage>
</organism>
<dbReference type="InterPro" id="IPR036291">
    <property type="entry name" value="NAD(P)-bd_dom_sf"/>
</dbReference>
<evidence type="ECO:0000313" key="2">
    <source>
        <dbReference type="EMBL" id="KAA6388135.1"/>
    </source>
</evidence>
<dbReference type="EMBL" id="SNRW01004106">
    <property type="protein sequence ID" value="KAA6388135.1"/>
    <property type="molecule type" value="Genomic_DNA"/>
</dbReference>
<protein>
    <submittedName>
        <fullName evidence="2">Putative NADP-specific glutamate dehydrogenase</fullName>
    </submittedName>
</protein>
<name>A0A5J4VZX7_9EUKA</name>
<reference evidence="2 3" key="1">
    <citation type="submission" date="2019-03" db="EMBL/GenBank/DDBJ databases">
        <title>Single cell metagenomics reveals metabolic interactions within the superorganism composed of flagellate Streblomastix strix and complex community of Bacteroidetes bacteria on its surface.</title>
        <authorList>
            <person name="Treitli S.C."/>
            <person name="Kolisko M."/>
            <person name="Husnik F."/>
            <person name="Keeling P."/>
            <person name="Hampl V."/>
        </authorList>
    </citation>
    <scope>NUCLEOTIDE SEQUENCE [LARGE SCALE GENOMIC DNA]</scope>
    <source>
        <strain evidence="2">ST1C</strain>
    </source>
</reference>
<dbReference type="AlphaFoldDB" id="A0A5J4VZX7"/>
<feature type="domain" description="Glutamate/phenylalanine/leucine/valine/L-tryptophan dehydrogenase C-terminal" evidence="1">
    <location>
        <begin position="2"/>
        <end position="84"/>
    </location>
</feature>